<gene>
    <name evidence="2" type="ORF">SAMN04488082_10258</name>
</gene>
<keyword evidence="3" id="KW-1185">Reference proteome</keyword>
<protein>
    <recommendedName>
        <fullName evidence="4">Type III secretion system translocon protein, YopD/IpaC/EspB family</fullName>
    </recommendedName>
</protein>
<evidence type="ECO:0008006" key="4">
    <source>
        <dbReference type="Google" id="ProtNLM"/>
    </source>
</evidence>
<name>A0A1I3PPP6_9BACT</name>
<accession>A0A1I3PPP6</accession>
<keyword evidence="1" id="KW-0175">Coiled coil</keyword>
<dbReference type="RefSeq" id="WP_092372542.1">
    <property type="nucleotide sequence ID" value="NZ_FORX01000002.1"/>
</dbReference>
<evidence type="ECO:0000313" key="3">
    <source>
        <dbReference type="Proteomes" id="UP000198635"/>
    </source>
</evidence>
<dbReference type="NCBIfam" id="NF038055">
    <property type="entry name" value="T3SS_SctB_pilot"/>
    <property type="match status" value="1"/>
</dbReference>
<proteinExistence type="predicted"/>
<sequence length="259" mass="27493">MTITNVNQISGFDAAQYNQLLETAKSEYVSSTQIDQALLAAVNSGKTFEQALSTVSTSLPTLPPPIGTGKLWDNGLDGLPSFSANYLALIGDVASEQRRKSAEQRALQTETIIDTIKDQAQEMRSKAVFQLCMGIASGALSIAQGVTAFKMMSSGVSANAKITDATARGHADMLLNTRVQSFNAGAGGVTGMVGSISQAVGGFYDADIKLMEADIERARAQTDALKSLEDSLRELIGKMLSTMDSIQQNTNQTRTKILG</sequence>
<evidence type="ECO:0000313" key="2">
    <source>
        <dbReference type="EMBL" id="SFJ22976.1"/>
    </source>
</evidence>
<feature type="coiled-coil region" evidence="1">
    <location>
        <begin position="208"/>
        <end position="238"/>
    </location>
</feature>
<dbReference type="AlphaFoldDB" id="A0A1I3PPP6"/>
<dbReference type="EMBL" id="FORX01000002">
    <property type="protein sequence ID" value="SFJ22976.1"/>
    <property type="molecule type" value="Genomic_DNA"/>
</dbReference>
<dbReference type="STRING" id="52560.SAMN04488082_10258"/>
<dbReference type="Proteomes" id="UP000198635">
    <property type="component" value="Unassembled WGS sequence"/>
</dbReference>
<dbReference type="OrthoDB" id="5465135at2"/>
<evidence type="ECO:0000256" key="1">
    <source>
        <dbReference type="SAM" id="Coils"/>
    </source>
</evidence>
<organism evidence="2 3">
    <name type="scientific">Desulfomicrobium apsheronum</name>
    <dbReference type="NCBI Taxonomy" id="52560"/>
    <lineage>
        <taxon>Bacteria</taxon>
        <taxon>Pseudomonadati</taxon>
        <taxon>Thermodesulfobacteriota</taxon>
        <taxon>Desulfovibrionia</taxon>
        <taxon>Desulfovibrionales</taxon>
        <taxon>Desulfomicrobiaceae</taxon>
        <taxon>Desulfomicrobium</taxon>
    </lineage>
</organism>
<reference evidence="3" key="1">
    <citation type="submission" date="2016-10" db="EMBL/GenBank/DDBJ databases">
        <authorList>
            <person name="Varghese N."/>
            <person name="Submissions S."/>
        </authorList>
    </citation>
    <scope>NUCLEOTIDE SEQUENCE [LARGE SCALE GENOMIC DNA]</scope>
    <source>
        <strain evidence="3">DSM 5918</strain>
    </source>
</reference>